<sequence length="260" mass="29131">MPYLISKKIAQYKRFELFVPACGAVKYIYTVKKAKNEATECIKGLVDINQLQEEMEKAKPTGDLDSVFKKYCKKTPEFKGCVSTFTDSLKPCLEEEEKQGMATVLNVTEQLAEFICFKEGDRIALFIAEGGPECLESSKDDVWKCVETVFKKHIPNTEEVTINDIPLLLFKAEQCKDFHNLQTCVVKQLEKCKEPTPANIIDSLFNFVKKATPCASYKFVDESVEAANKSQAGRTSSFSLSLYAVLIGVTLLRLTASVTN</sequence>
<gene>
    <name evidence="1" type="ORF">RUM43_006148</name>
</gene>
<dbReference type="PANTHER" id="PTHR20997">
    <property type="entry name" value="EG:BACR42I17.2 PROTEIN-RELATED"/>
    <property type="match status" value="1"/>
</dbReference>
<reference evidence="1 2" key="1">
    <citation type="submission" date="2023-10" db="EMBL/GenBank/DDBJ databases">
        <title>Genomes of two closely related lineages of the louse Polyplax serrata with different host specificities.</title>
        <authorList>
            <person name="Martinu J."/>
            <person name="Tarabai H."/>
            <person name="Stefka J."/>
            <person name="Hypsa V."/>
        </authorList>
    </citation>
    <scope>NUCLEOTIDE SEQUENCE [LARGE SCALE GENOMIC DNA]</scope>
    <source>
        <strain evidence="1">HR10_N</strain>
    </source>
</reference>
<proteinExistence type="predicted"/>
<dbReference type="AlphaFoldDB" id="A0AAN8NXV0"/>
<evidence type="ECO:0000313" key="2">
    <source>
        <dbReference type="Proteomes" id="UP001372834"/>
    </source>
</evidence>
<organism evidence="1 2">
    <name type="scientific">Polyplax serrata</name>
    <name type="common">Common mouse louse</name>
    <dbReference type="NCBI Taxonomy" id="468196"/>
    <lineage>
        <taxon>Eukaryota</taxon>
        <taxon>Metazoa</taxon>
        <taxon>Ecdysozoa</taxon>
        <taxon>Arthropoda</taxon>
        <taxon>Hexapoda</taxon>
        <taxon>Insecta</taxon>
        <taxon>Pterygota</taxon>
        <taxon>Neoptera</taxon>
        <taxon>Paraneoptera</taxon>
        <taxon>Psocodea</taxon>
        <taxon>Troctomorpha</taxon>
        <taxon>Phthiraptera</taxon>
        <taxon>Anoplura</taxon>
        <taxon>Polyplacidae</taxon>
        <taxon>Polyplax</taxon>
    </lineage>
</organism>
<protein>
    <submittedName>
        <fullName evidence="1">Uncharacterized protein</fullName>
    </submittedName>
</protein>
<name>A0AAN8NXV0_POLSC</name>
<dbReference type="InterPro" id="IPR009832">
    <property type="entry name" value="DUF1397"/>
</dbReference>
<comment type="caution">
    <text evidence="1">The sequence shown here is derived from an EMBL/GenBank/DDBJ whole genome shotgun (WGS) entry which is preliminary data.</text>
</comment>
<dbReference type="PANTHER" id="PTHR20997:SF2">
    <property type="entry name" value="EG:BACR42I17.2 PROTEIN-RELATED"/>
    <property type="match status" value="1"/>
</dbReference>
<dbReference type="Pfam" id="PF07165">
    <property type="entry name" value="DUF1397"/>
    <property type="match status" value="1"/>
</dbReference>
<dbReference type="EMBL" id="JAWJWE010000037">
    <property type="protein sequence ID" value="KAK6625849.1"/>
    <property type="molecule type" value="Genomic_DNA"/>
</dbReference>
<dbReference type="Proteomes" id="UP001372834">
    <property type="component" value="Unassembled WGS sequence"/>
</dbReference>
<evidence type="ECO:0000313" key="1">
    <source>
        <dbReference type="EMBL" id="KAK6625849.1"/>
    </source>
</evidence>
<accession>A0AAN8NXV0</accession>